<dbReference type="EMBL" id="KQ087183">
    <property type="protein sequence ID" value="KLT45012.1"/>
    <property type="molecule type" value="Genomic_DNA"/>
</dbReference>
<dbReference type="OrthoDB" id="2596923at2759"/>
<evidence type="ECO:0000313" key="2">
    <source>
        <dbReference type="EMBL" id="KLT45012.1"/>
    </source>
</evidence>
<feature type="region of interest" description="Disordered" evidence="1">
    <location>
        <begin position="136"/>
        <end position="164"/>
    </location>
</feature>
<sequence length="501" mass="53416">MLRDVLVQSKSAAAAASAAKAEAEAAKTQAQALAPDIVSLTPLATHLAELDYKVAAGAAGQRKILAGIDALRETQRAELLTLQGEVRDQLVETAKMVGAGHEQMRQRQEAAAAVSEGVANNVKRVLEMLERAEKREAAAAAAKEDAANAEAKPAPEPEPEPDATVMDVNVDDSVAQIAATPPDVHADTRAAIDEMIAEVKAAEPQLAERLGAASAEWMMVQAVKAAEPYLSDGAGSAAAKLLRAVKAAEPFASRRIAAANAMWNIVLTVKEAEPRVERKAIHPAEYEILRAVKAAEPYLVQDLDMGGTASKLLRAVKGAEPRRPRFGAERAAAQMLKTAKWSEPVLRRPPGEASAGAGASPAQTKDAHASTSSLAPSEATPNAPNARARRPSTQPVRNLGVTDSGEWHFTLLAPLERTDARDGLQIQSCEIMLSREAHRSWAGDLFSLWHASHETCWTVGPFTTALLLNPDVDMVVLDGGWWRVSRDGDVYTVRERVAEDA</sequence>
<dbReference type="AlphaFoldDB" id="A0A0J0XVC2"/>
<evidence type="ECO:0000256" key="1">
    <source>
        <dbReference type="SAM" id="MobiDB-lite"/>
    </source>
</evidence>
<organism evidence="2 3">
    <name type="scientific">Cutaneotrichosporon oleaginosum</name>
    <dbReference type="NCBI Taxonomy" id="879819"/>
    <lineage>
        <taxon>Eukaryota</taxon>
        <taxon>Fungi</taxon>
        <taxon>Dikarya</taxon>
        <taxon>Basidiomycota</taxon>
        <taxon>Agaricomycotina</taxon>
        <taxon>Tremellomycetes</taxon>
        <taxon>Trichosporonales</taxon>
        <taxon>Trichosporonaceae</taxon>
        <taxon>Cutaneotrichosporon</taxon>
    </lineage>
</organism>
<proteinExistence type="predicted"/>
<reference evidence="2 3" key="1">
    <citation type="submission" date="2015-03" db="EMBL/GenBank/DDBJ databases">
        <title>Genomics and transcriptomics of the oil-accumulating basidiomycete yeast T. oleaginosus allow insights into substrate utilization and the diverse evolutionary trajectories of mating systems in fungi.</title>
        <authorList>
            <consortium name="DOE Joint Genome Institute"/>
            <person name="Kourist R."/>
            <person name="Kracht O."/>
            <person name="Bracharz F."/>
            <person name="Lipzen A."/>
            <person name="Nolan M."/>
            <person name="Ohm R."/>
            <person name="Grigoriev I."/>
            <person name="Sun S."/>
            <person name="Heitman J."/>
            <person name="Bruck T."/>
            <person name="Nowrousian M."/>
        </authorList>
    </citation>
    <scope>NUCLEOTIDE SEQUENCE [LARGE SCALE GENOMIC DNA]</scope>
    <source>
        <strain evidence="2 3">IBC0246</strain>
    </source>
</reference>
<name>A0A0J0XVC2_9TREE</name>
<feature type="compositionally biased region" description="Low complexity" evidence="1">
    <location>
        <begin position="351"/>
        <end position="362"/>
    </location>
</feature>
<dbReference type="RefSeq" id="XP_018281503.1">
    <property type="nucleotide sequence ID" value="XM_018419717.1"/>
</dbReference>
<accession>A0A0J0XVC2</accession>
<protein>
    <submittedName>
        <fullName evidence="2">Uncharacterized protein</fullName>
    </submittedName>
</protein>
<feature type="region of interest" description="Disordered" evidence="1">
    <location>
        <begin position="340"/>
        <end position="400"/>
    </location>
</feature>
<keyword evidence="3" id="KW-1185">Reference proteome</keyword>
<evidence type="ECO:0000313" key="3">
    <source>
        <dbReference type="Proteomes" id="UP000053611"/>
    </source>
</evidence>
<dbReference type="Proteomes" id="UP000053611">
    <property type="component" value="Unassembled WGS sequence"/>
</dbReference>
<gene>
    <name evidence="2" type="ORF">CC85DRAFT_169621</name>
</gene>
<dbReference type="GeneID" id="28980320"/>
<feature type="compositionally biased region" description="Basic and acidic residues" evidence="1">
    <location>
        <begin position="136"/>
        <end position="146"/>
    </location>
</feature>